<keyword evidence="1" id="KW-1133">Transmembrane helix</keyword>
<dbReference type="GO" id="GO:0016788">
    <property type="term" value="F:hydrolase activity, acting on ester bonds"/>
    <property type="evidence" value="ECO:0007669"/>
    <property type="project" value="UniProtKB-ARBA"/>
</dbReference>
<proteinExistence type="predicted"/>
<evidence type="ECO:0000313" key="3">
    <source>
        <dbReference type="Proteomes" id="UP000501802"/>
    </source>
</evidence>
<keyword evidence="3" id="KW-1185">Reference proteome</keyword>
<keyword evidence="1" id="KW-0472">Membrane</keyword>
<evidence type="ECO:0000256" key="1">
    <source>
        <dbReference type="SAM" id="Phobius"/>
    </source>
</evidence>
<accession>A0A6G9AR52</accession>
<gene>
    <name evidence="2" type="ORF">G8759_19790</name>
</gene>
<evidence type="ECO:0000313" key="2">
    <source>
        <dbReference type="EMBL" id="QIP14693.1"/>
    </source>
</evidence>
<dbReference type="Proteomes" id="UP000501802">
    <property type="component" value="Chromosome"/>
</dbReference>
<feature type="transmembrane region" description="Helical" evidence="1">
    <location>
        <begin position="190"/>
        <end position="207"/>
    </location>
</feature>
<dbReference type="Gene3D" id="3.40.50.1110">
    <property type="entry name" value="SGNH hydrolase"/>
    <property type="match status" value="1"/>
</dbReference>
<sequence length="211" mass="23260">MPYQPLRATLNKYIPTTGIRAVLVHHGVNDRNDSNRQQFADQYRTVIQHSRETYKIPDVAWLLAMEDGGIEIDSEQMRAGTSDVLASEPNCYVGADLLALRQQRAGRDDTIHLRVDDWDAYATLWANSLLAVINKTKPKSAVLATEYTSNVVSTSVLGISNARVFLPNSEIAFLAVAVGITAALFLSRKLIPALIALCFVTYGLGRLRSTP</sequence>
<protein>
    <submittedName>
        <fullName evidence="2">Uncharacterized protein</fullName>
    </submittedName>
</protein>
<organism evidence="2 3">
    <name type="scientific">Spirosoma aureum</name>
    <dbReference type="NCBI Taxonomy" id="2692134"/>
    <lineage>
        <taxon>Bacteria</taxon>
        <taxon>Pseudomonadati</taxon>
        <taxon>Bacteroidota</taxon>
        <taxon>Cytophagia</taxon>
        <taxon>Cytophagales</taxon>
        <taxon>Cytophagaceae</taxon>
        <taxon>Spirosoma</taxon>
    </lineage>
</organism>
<dbReference type="EMBL" id="CP050063">
    <property type="protein sequence ID" value="QIP14693.1"/>
    <property type="molecule type" value="Genomic_DNA"/>
</dbReference>
<keyword evidence="1" id="KW-0812">Transmembrane</keyword>
<dbReference type="InterPro" id="IPR036514">
    <property type="entry name" value="SGNH_hydro_sf"/>
</dbReference>
<dbReference type="KEGG" id="spib:G8759_19790"/>
<feature type="transmembrane region" description="Helical" evidence="1">
    <location>
        <begin position="164"/>
        <end position="184"/>
    </location>
</feature>
<name>A0A6G9AR52_9BACT</name>
<reference evidence="2 3" key="1">
    <citation type="submission" date="2020-03" db="EMBL/GenBank/DDBJ databases">
        <authorList>
            <person name="Kim M.K."/>
        </authorList>
    </citation>
    <scope>NUCLEOTIDE SEQUENCE [LARGE SCALE GENOMIC DNA]</scope>
    <source>
        <strain evidence="2 3">BT328</strain>
    </source>
</reference>
<dbReference type="SUPFAM" id="SSF52266">
    <property type="entry name" value="SGNH hydrolase"/>
    <property type="match status" value="1"/>
</dbReference>
<dbReference type="RefSeq" id="WP_167211261.1">
    <property type="nucleotide sequence ID" value="NZ_CP050063.1"/>
</dbReference>
<dbReference type="AlphaFoldDB" id="A0A6G9AR52"/>